<accession>A0A3B1CXK1</accession>
<dbReference type="Gene3D" id="2.70.70.10">
    <property type="entry name" value="Glucose Permease (Domain IIA)"/>
    <property type="match status" value="1"/>
</dbReference>
<dbReference type="AlphaFoldDB" id="A0A3B1CXK1"/>
<dbReference type="NCBIfam" id="TIGR04183">
    <property type="entry name" value="Por_Secre_tail"/>
    <property type="match status" value="1"/>
</dbReference>
<dbReference type="InterPro" id="IPR026444">
    <property type="entry name" value="Secre_tail"/>
</dbReference>
<sequence>MKKLWFFLLLLFVINSRSYSQLDNVKGEWPFPPFQSSHGINGAFAEFRNTLSSDHFHNAVDIGEPDGNPCYPSLDGKVYSLYREGSNAYIRIVTKVGSKWKHLTYLHITPNPSISVGDSVKKGVTVIGSVISGMGHVHLIERELGNNIDDYVTEINNLRKDGGLTPFVDVWAPVIHESSLKFYVNATSEQLQANQLHGKIDIQIKIEEINGEYSSQRNNGTYIAGYRIWNEAITEIVYEPADAGVKYRFDWKPLNAYVHNAFVKNVATLSNPVYWLTNGDGANEINSTKVINDNYFDASVLSSGNYQLEIFSEDTRDNKTNKFFPISIVDPAPGIPTIYTLLNIDGKRSLKITWKKNVESDVIGYRLYYAANSDLSDWQLAADETTLTNEINEYTFTSPSEFVVPPANKVNFYRMTAVDQVGQESQMSDLFVCSDLQDGTGYPTAIIVNAFPKMNSEEERVSHTFSASYFNALSFTDSMVISSASNTFFAEGINDITFLQNYDLAVWYTGDNTNHVTTFDVKEMYNLAQYLEHGGNLFVSGSKIGYDLDERKTNLPADTLFYYHYLKSKFVYVGDEFMKPVTGLTNTDFANITLNYGEVTEEKFPDDIDPNYGSEILLNYSTKRKDSLTFRHAGVGYKGTFGSGTVNGAMVYISFPFETVASLTERQKFFKSLLVYFDMITDMKNEKNSVPVSYSLSQNYPNPFNPSTRIKYSIPSHSGQANIASGFSSSLVILKVYDILGREVATLVNKKQNAGNYQVTFDATLLPSGVYFARLTVGDFNKTISMMLVK</sequence>
<organism evidence="2">
    <name type="scientific">hydrothermal vent metagenome</name>
    <dbReference type="NCBI Taxonomy" id="652676"/>
    <lineage>
        <taxon>unclassified sequences</taxon>
        <taxon>metagenomes</taxon>
        <taxon>ecological metagenomes</taxon>
    </lineage>
</organism>
<evidence type="ECO:0000259" key="1">
    <source>
        <dbReference type="Pfam" id="PF18962"/>
    </source>
</evidence>
<dbReference type="Gene3D" id="2.60.40.10">
    <property type="entry name" value="Immunoglobulins"/>
    <property type="match status" value="1"/>
</dbReference>
<dbReference type="InterPro" id="IPR011055">
    <property type="entry name" value="Dup_hybrid_motif"/>
</dbReference>
<reference evidence="2" key="1">
    <citation type="submission" date="2018-06" db="EMBL/GenBank/DDBJ databases">
        <authorList>
            <person name="Zhirakovskaya E."/>
        </authorList>
    </citation>
    <scope>NUCLEOTIDE SEQUENCE</scope>
</reference>
<feature type="domain" description="Secretion system C-terminal sorting" evidence="1">
    <location>
        <begin position="700"/>
        <end position="781"/>
    </location>
</feature>
<name>A0A3B1CXK1_9ZZZZ</name>
<dbReference type="EMBL" id="UOGD01000442">
    <property type="protein sequence ID" value="VAX29243.1"/>
    <property type="molecule type" value="Genomic_DNA"/>
</dbReference>
<protein>
    <recommendedName>
        <fullName evidence="1">Secretion system C-terminal sorting domain-containing protein</fullName>
    </recommendedName>
</protein>
<proteinExistence type="predicted"/>
<evidence type="ECO:0000313" key="2">
    <source>
        <dbReference type="EMBL" id="VAX29243.1"/>
    </source>
</evidence>
<gene>
    <name evidence="2" type="ORF">MNBD_IGNAVI01-3222</name>
</gene>
<dbReference type="InterPro" id="IPR013783">
    <property type="entry name" value="Ig-like_fold"/>
</dbReference>
<dbReference type="Pfam" id="PF18962">
    <property type="entry name" value="Por_Secre_tail"/>
    <property type="match status" value="1"/>
</dbReference>
<dbReference type="CDD" id="cd12797">
    <property type="entry name" value="M23_peptidase"/>
    <property type="match status" value="1"/>
</dbReference>
<dbReference type="Gene3D" id="2.60.40.4070">
    <property type="match status" value="1"/>
</dbReference>